<dbReference type="EMBL" id="CP019697">
    <property type="protein sequence ID" value="AQS50855.1"/>
    <property type="molecule type" value="Genomic_DNA"/>
</dbReference>
<feature type="domain" description="DUF6963" evidence="1">
    <location>
        <begin position="20"/>
        <end position="234"/>
    </location>
</feature>
<reference evidence="2 3" key="1">
    <citation type="submission" date="2017-01" db="EMBL/GenBank/DDBJ databases">
        <title>Complete Genome Sequence of Paenalcaligenes hominis, Isolated from a paraplegic Patient with neurogenic bladder.</title>
        <authorList>
            <person name="Mukhopadhyay R."/>
            <person name="Joaquin J."/>
            <person name="Hogue R."/>
            <person name="Kilaru A."/>
            <person name="Jospin G."/>
            <person name="Mars K."/>
            <person name="Eisen J.A."/>
            <person name="Chaturvedi V."/>
        </authorList>
    </citation>
    <scope>NUCLEOTIDE SEQUENCE [LARGE SCALE GENOMIC DNA]</scope>
    <source>
        <strain evidence="2 3">15S00501</strain>
    </source>
</reference>
<dbReference type="InterPro" id="IPR054236">
    <property type="entry name" value="DUF6963"/>
</dbReference>
<protein>
    <recommendedName>
        <fullName evidence="1">DUF6963 domain-containing protein</fullName>
    </recommendedName>
</protein>
<gene>
    <name evidence="2" type="ORF">PAEH1_03450</name>
</gene>
<proteinExistence type="predicted"/>
<accession>A0A1U9JYI5</accession>
<evidence type="ECO:0000259" key="1">
    <source>
        <dbReference type="Pfam" id="PF22288"/>
    </source>
</evidence>
<evidence type="ECO:0000313" key="2">
    <source>
        <dbReference type="EMBL" id="AQS50855.1"/>
    </source>
</evidence>
<evidence type="ECO:0000313" key="3">
    <source>
        <dbReference type="Proteomes" id="UP000189369"/>
    </source>
</evidence>
<name>A0A1U9JYI5_9BURK</name>
<organism evidence="2 3">
    <name type="scientific">Paenalcaligenes hominis</name>
    <dbReference type="NCBI Taxonomy" id="643674"/>
    <lineage>
        <taxon>Bacteria</taxon>
        <taxon>Pseudomonadati</taxon>
        <taxon>Pseudomonadota</taxon>
        <taxon>Betaproteobacteria</taxon>
        <taxon>Burkholderiales</taxon>
        <taxon>Alcaligenaceae</taxon>
        <taxon>Paenalcaligenes</taxon>
    </lineage>
</organism>
<dbReference type="Proteomes" id="UP000189369">
    <property type="component" value="Chromosome"/>
</dbReference>
<dbReference type="KEGG" id="phn:PAEH1_03450"/>
<dbReference type="STRING" id="643674.PAEH1_03450"/>
<dbReference type="Pfam" id="PF22288">
    <property type="entry name" value="DUF6963"/>
    <property type="match status" value="1"/>
</dbReference>
<sequence length="331" mass="34801">MMLAFKCDHLVTFMEHNGMTIGIAAVGPHAVSVVIDALRATETLGAGAIGGFAVLNVMDHNGATHSCETQEGGSTQLVIPDSWLGYERAALISSGPHRPPPLSQFLASQNHVGLVTGHRLPNREVNGAPLNKTALQQLALGQTAQEAVTIALDADPECDAGLIALSATGALALANSARVQRRLDVYTAMHQHGDSSIALLMNSIAFPAIVMRTDPATLVAQIASQRFRAQTAPATFSLVSIDAHCQLAQADHDLIVVHASARRVLRIVSADQSLSNARGRRTIIQNGTPVVDTEGAFLGVSYNDIIANVTLCALDPQTHFSSLGLVIGPQP</sequence>
<dbReference type="AlphaFoldDB" id="A0A1U9JYI5"/>